<feature type="domain" description="Clp R" evidence="3">
    <location>
        <begin position="1"/>
        <end position="75"/>
    </location>
</feature>
<proteinExistence type="inferred from homology"/>
<evidence type="ECO:0000256" key="2">
    <source>
        <dbReference type="PROSITE-ProRule" id="PRU01251"/>
    </source>
</evidence>
<gene>
    <name evidence="4" type="ORF">EWM63_15025</name>
</gene>
<dbReference type="KEGG" id="plue:EWM63_15025"/>
<reference evidence="4 5" key="1">
    <citation type="submission" date="2019-02" db="EMBL/GenBank/DDBJ databases">
        <title>Draft Genome Sequences of Six Type Strains of the Genus Massilia.</title>
        <authorList>
            <person name="Miess H."/>
            <person name="Frediansyhah A."/>
            <person name="Gross H."/>
        </authorList>
    </citation>
    <scope>NUCLEOTIDE SEQUENCE [LARGE SCALE GENOMIC DNA]</scope>
    <source>
        <strain evidence="4 5">DSM 17473</strain>
    </source>
</reference>
<dbReference type="InterPro" id="IPR036628">
    <property type="entry name" value="Clp_N_dom_sf"/>
</dbReference>
<evidence type="ECO:0000313" key="4">
    <source>
        <dbReference type="EMBL" id="QBE64130.1"/>
    </source>
</evidence>
<dbReference type="Gene3D" id="1.10.1780.10">
    <property type="entry name" value="Clp, N-terminal domain"/>
    <property type="match status" value="1"/>
</dbReference>
<evidence type="ECO:0000313" key="5">
    <source>
        <dbReference type="Proteomes" id="UP000290637"/>
    </source>
</evidence>
<evidence type="ECO:0000256" key="1">
    <source>
        <dbReference type="ARBA" id="ARBA00008675"/>
    </source>
</evidence>
<name>A0A4P6KYJ9_9BURK</name>
<comment type="similarity">
    <text evidence="1">Belongs to the ClpA/ClpB family.</text>
</comment>
<sequence length="171" mass="17191">MLQRLKQRIADMRTIKALCEGAERHANTMGETEPGPEHFLLAALDLPDGLARRAFATAGADPSRLRAGITSAHGAALAAVGADPGLVAGEAPVSPKKGVYGSKGSMEAVMRALADWPREAGEALTGAHVAAVVASGPQGTAARALKAIGTDAAVLAAAARAEIASASRHAA</sequence>
<dbReference type="Proteomes" id="UP000290637">
    <property type="component" value="Chromosome"/>
</dbReference>
<dbReference type="EMBL" id="CP035913">
    <property type="protein sequence ID" value="QBE64130.1"/>
    <property type="molecule type" value="Genomic_DNA"/>
</dbReference>
<evidence type="ECO:0000259" key="3">
    <source>
        <dbReference type="PROSITE" id="PS51903"/>
    </source>
</evidence>
<dbReference type="PROSITE" id="PS51903">
    <property type="entry name" value="CLP_R"/>
    <property type="match status" value="1"/>
</dbReference>
<accession>A0A4P6KYJ9</accession>
<dbReference type="Pfam" id="PF02861">
    <property type="entry name" value="Clp_N"/>
    <property type="match status" value="1"/>
</dbReference>
<dbReference type="RefSeq" id="WP_130187250.1">
    <property type="nucleotide sequence ID" value="NZ_CP035913.1"/>
</dbReference>
<keyword evidence="5" id="KW-1185">Reference proteome</keyword>
<dbReference type="SUPFAM" id="SSF81923">
    <property type="entry name" value="Double Clp-N motif"/>
    <property type="match status" value="1"/>
</dbReference>
<keyword evidence="2" id="KW-0677">Repeat</keyword>
<dbReference type="AlphaFoldDB" id="A0A4P6KYJ9"/>
<dbReference type="InterPro" id="IPR004176">
    <property type="entry name" value="Clp_R_N"/>
</dbReference>
<organism evidence="4 5">
    <name type="scientific">Pseudoduganella lutea</name>
    <dbReference type="NCBI Taxonomy" id="321985"/>
    <lineage>
        <taxon>Bacteria</taxon>
        <taxon>Pseudomonadati</taxon>
        <taxon>Pseudomonadota</taxon>
        <taxon>Betaproteobacteria</taxon>
        <taxon>Burkholderiales</taxon>
        <taxon>Oxalobacteraceae</taxon>
        <taxon>Telluria group</taxon>
        <taxon>Pseudoduganella</taxon>
    </lineage>
</organism>
<dbReference type="OrthoDB" id="7059167at2"/>
<protein>
    <submittedName>
        <fullName evidence="4">Peptidase</fullName>
    </submittedName>
</protein>